<dbReference type="InterPro" id="IPR008756">
    <property type="entry name" value="Peptidase_M56"/>
</dbReference>
<dbReference type="Gene3D" id="3.30.2010.10">
    <property type="entry name" value="Metalloproteases ('zincins'), catalytic domain"/>
    <property type="match status" value="1"/>
</dbReference>
<protein>
    <submittedName>
        <fullName evidence="5">BlaR1 family beta-lactam sensor/signal transducer</fullName>
    </submittedName>
</protein>
<feature type="transmembrane region" description="Helical" evidence="2">
    <location>
        <begin position="37"/>
        <end position="59"/>
    </location>
</feature>
<proteinExistence type="inferred from homology"/>
<feature type="domain" description="Peptidase M56" evidence="4">
    <location>
        <begin position="21"/>
        <end position="305"/>
    </location>
</feature>
<dbReference type="CDD" id="cd07341">
    <property type="entry name" value="M56_BlaR1_MecR1_like"/>
    <property type="match status" value="1"/>
</dbReference>
<gene>
    <name evidence="5" type="ORF">H9754_13165</name>
</gene>
<dbReference type="AlphaFoldDB" id="A0A9D2PIU1"/>
<sequence length="587" mass="66501">MSLLIVRLITCGLLLFPLTGLLLLIKQIFRKQIPAQIHYVLWLAYGIFLFLPFLPAALIEKLPHISLSQLLRQTAEESSSAASILPSFTDSAVRQSKDLAVSVERFQESSWDAVLFTVWISGMIIMLLLTLRSCLSLRQMKRSAIFLEDPGFLRLVSQCREELHIKRPVSVFITPALKSPACVGILKPAIYLPLRLLSDFSEEEIRFMLLHELRHCRQNDNLINLLVQIAAVLYWFHPMVWVARNEIRCDREVSCDCAVMNLLRKEDRLKYGHTLICFAEKISLFSFAAGFGSPMKQMKRRISNIAGYQPASRLKKAFGGGMLFLTVSLAVLMGSALPAYADSDDIYRFSASEKSVSYVDLSSEFGNMDGCFVVYDRKNDHWQIYQEKLAQERISPASTYKIYDALLALESGTITPDSNKMTWDGTSYPFSEWEQDQTLDSAVRDSVNWYFQKLDASIGRSNIQNFLNEIDYGNQRIGNSLETYWLDQSLKISAVEQVELLIRFEQNQFQFKEKNIQAVKDSLLLSSDSGRSLYGKTGTIRTNEGDSSGWFIGYSKTPDNTFYFAVSVRGEQASGAAAQKIAGKILF</sequence>
<dbReference type="NCBIfam" id="NF000326">
    <property type="entry name" value="blaR1_generic"/>
    <property type="match status" value="1"/>
</dbReference>
<evidence type="ECO:0000313" key="5">
    <source>
        <dbReference type="EMBL" id="HJC51497.1"/>
    </source>
</evidence>
<name>A0A9D2PIU1_9FIRM</name>
<feature type="transmembrane region" description="Helical" evidence="2">
    <location>
        <begin position="113"/>
        <end position="131"/>
    </location>
</feature>
<keyword evidence="2" id="KW-0812">Transmembrane</keyword>
<keyword evidence="2" id="KW-1133">Transmembrane helix</keyword>
<dbReference type="Pfam" id="PF05569">
    <property type="entry name" value="Peptidase_M56"/>
    <property type="match status" value="1"/>
</dbReference>
<dbReference type="SUPFAM" id="SSF56601">
    <property type="entry name" value="beta-lactamase/transpeptidase-like"/>
    <property type="match status" value="1"/>
</dbReference>
<dbReference type="GO" id="GO:0008658">
    <property type="term" value="F:penicillin binding"/>
    <property type="evidence" value="ECO:0007669"/>
    <property type="project" value="InterPro"/>
</dbReference>
<dbReference type="Proteomes" id="UP000823904">
    <property type="component" value="Unassembled WGS sequence"/>
</dbReference>
<feature type="transmembrane region" description="Helical" evidence="2">
    <location>
        <begin position="271"/>
        <end position="291"/>
    </location>
</feature>
<dbReference type="PANTHER" id="PTHR34978:SF3">
    <property type="entry name" value="SLR0241 PROTEIN"/>
    <property type="match status" value="1"/>
</dbReference>
<comment type="caution">
    <text evidence="5">The sequence shown here is derived from an EMBL/GenBank/DDBJ whole genome shotgun (WGS) entry which is preliminary data.</text>
</comment>
<feature type="transmembrane region" description="Helical" evidence="2">
    <location>
        <begin position="322"/>
        <end position="341"/>
    </location>
</feature>
<dbReference type="Pfam" id="PF00905">
    <property type="entry name" value="Transpeptidase"/>
    <property type="match status" value="1"/>
</dbReference>
<dbReference type="InterPro" id="IPR052173">
    <property type="entry name" value="Beta-lactam_resp_regulator"/>
</dbReference>
<dbReference type="Gene3D" id="3.40.710.10">
    <property type="entry name" value="DD-peptidase/beta-lactamase superfamily"/>
    <property type="match status" value="1"/>
</dbReference>
<comment type="similarity">
    <text evidence="1">Belongs to the peptidase M56 family.</text>
</comment>
<keyword evidence="2" id="KW-0472">Membrane</keyword>
<evidence type="ECO:0000313" key="6">
    <source>
        <dbReference type="Proteomes" id="UP000823904"/>
    </source>
</evidence>
<dbReference type="InterPro" id="IPR001460">
    <property type="entry name" value="PCN-bd_Tpept"/>
</dbReference>
<dbReference type="PANTHER" id="PTHR34978">
    <property type="entry name" value="POSSIBLE SENSOR-TRANSDUCER PROTEIN BLAR"/>
    <property type="match status" value="1"/>
</dbReference>
<feature type="domain" description="Penicillin-binding protein transpeptidase" evidence="3">
    <location>
        <begin position="384"/>
        <end position="586"/>
    </location>
</feature>
<evidence type="ECO:0000256" key="2">
    <source>
        <dbReference type="SAM" id="Phobius"/>
    </source>
</evidence>
<dbReference type="InterPro" id="IPR012338">
    <property type="entry name" value="Beta-lactam/transpept-like"/>
</dbReference>
<reference evidence="5" key="2">
    <citation type="submission" date="2021-04" db="EMBL/GenBank/DDBJ databases">
        <authorList>
            <person name="Gilroy R."/>
        </authorList>
    </citation>
    <scope>NUCLEOTIDE SEQUENCE</scope>
    <source>
        <strain evidence="5">ChiSjej3B21-8574</strain>
    </source>
</reference>
<organism evidence="5 6">
    <name type="scientific">Candidatus Anaerostipes avistercoris</name>
    <dbReference type="NCBI Taxonomy" id="2838462"/>
    <lineage>
        <taxon>Bacteria</taxon>
        <taxon>Bacillati</taxon>
        <taxon>Bacillota</taxon>
        <taxon>Clostridia</taxon>
        <taxon>Lachnospirales</taxon>
        <taxon>Lachnospiraceae</taxon>
        <taxon>Anaerostipes</taxon>
    </lineage>
</organism>
<accession>A0A9D2PIU1</accession>
<evidence type="ECO:0000259" key="3">
    <source>
        <dbReference type="Pfam" id="PF00905"/>
    </source>
</evidence>
<feature type="transmembrane region" description="Helical" evidence="2">
    <location>
        <begin position="222"/>
        <end position="243"/>
    </location>
</feature>
<feature type="transmembrane region" description="Helical" evidence="2">
    <location>
        <begin position="6"/>
        <end position="25"/>
    </location>
</feature>
<evidence type="ECO:0000256" key="1">
    <source>
        <dbReference type="ARBA" id="ARBA00011075"/>
    </source>
</evidence>
<evidence type="ECO:0000259" key="4">
    <source>
        <dbReference type="Pfam" id="PF05569"/>
    </source>
</evidence>
<reference evidence="5" key="1">
    <citation type="journal article" date="2021" name="PeerJ">
        <title>Extensive microbial diversity within the chicken gut microbiome revealed by metagenomics and culture.</title>
        <authorList>
            <person name="Gilroy R."/>
            <person name="Ravi A."/>
            <person name="Getino M."/>
            <person name="Pursley I."/>
            <person name="Horton D.L."/>
            <person name="Alikhan N.F."/>
            <person name="Baker D."/>
            <person name="Gharbi K."/>
            <person name="Hall N."/>
            <person name="Watson M."/>
            <person name="Adriaenssens E.M."/>
            <person name="Foster-Nyarko E."/>
            <person name="Jarju S."/>
            <person name="Secka A."/>
            <person name="Antonio M."/>
            <person name="Oren A."/>
            <person name="Chaudhuri R.R."/>
            <person name="La Ragione R."/>
            <person name="Hildebrand F."/>
            <person name="Pallen M.J."/>
        </authorList>
    </citation>
    <scope>NUCLEOTIDE SEQUENCE</scope>
    <source>
        <strain evidence="5">ChiSjej3B21-8574</strain>
    </source>
</reference>
<dbReference type="EMBL" id="DWWD01000048">
    <property type="protein sequence ID" value="HJC51497.1"/>
    <property type="molecule type" value="Genomic_DNA"/>
</dbReference>